<evidence type="ECO:0000256" key="1">
    <source>
        <dbReference type="SAM" id="MobiDB-lite"/>
    </source>
</evidence>
<feature type="region of interest" description="Disordered" evidence="1">
    <location>
        <begin position="104"/>
        <end position="137"/>
    </location>
</feature>
<sequence length="255" mass="27556">MLGDFINKERNTAVLVADEYVATSPIMPHVHYSDDSDGVLKRFSVSGRQSADLQDTSSKTRQLGQIDVNLRPVSDEALQNSHDTITSPIAPKIRQFGQVSLSGLKQQFSQDSKTSSTSSLRRTPSPSGGILYNSSNDFNIKTIPKSTSSESAQFTWNFGDTSTSNNNNNSMLKKPTASMQRRTSDSIGIFGGSPAASPSHKLLYSFGKPNAPTDSNTRKSTTSVLQPPPPRASQKLLESPYTPALSSFPTNGAEH</sequence>
<name>A0A1Y2CWE1_9FUNG</name>
<accession>A0A1Y2CWE1</accession>
<dbReference type="Proteomes" id="UP000193642">
    <property type="component" value="Unassembled WGS sequence"/>
</dbReference>
<keyword evidence="3" id="KW-1185">Reference proteome</keyword>
<feature type="region of interest" description="Disordered" evidence="1">
    <location>
        <begin position="199"/>
        <end position="255"/>
    </location>
</feature>
<proteinExistence type="predicted"/>
<comment type="caution">
    <text evidence="2">The sequence shown here is derived from an EMBL/GenBank/DDBJ whole genome shotgun (WGS) entry which is preliminary data.</text>
</comment>
<protein>
    <submittedName>
        <fullName evidence="2">Uncharacterized protein</fullName>
    </submittedName>
</protein>
<feature type="compositionally biased region" description="Low complexity" evidence="1">
    <location>
        <begin position="112"/>
        <end position="127"/>
    </location>
</feature>
<dbReference type="OrthoDB" id="10668632at2759"/>
<feature type="compositionally biased region" description="Low complexity" evidence="1">
    <location>
        <begin position="161"/>
        <end position="170"/>
    </location>
</feature>
<gene>
    <name evidence="2" type="ORF">BCR33DRAFT_780301</name>
</gene>
<feature type="region of interest" description="Disordered" evidence="1">
    <location>
        <begin position="160"/>
        <end position="181"/>
    </location>
</feature>
<reference evidence="2 3" key="1">
    <citation type="submission" date="2016-07" db="EMBL/GenBank/DDBJ databases">
        <title>Pervasive Adenine N6-methylation of Active Genes in Fungi.</title>
        <authorList>
            <consortium name="DOE Joint Genome Institute"/>
            <person name="Mondo S.J."/>
            <person name="Dannebaum R.O."/>
            <person name="Kuo R.C."/>
            <person name="Labutti K."/>
            <person name="Haridas S."/>
            <person name="Kuo A."/>
            <person name="Salamov A."/>
            <person name="Ahrendt S.R."/>
            <person name="Lipzen A."/>
            <person name="Sullivan W."/>
            <person name="Andreopoulos W.B."/>
            <person name="Clum A."/>
            <person name="Lindquist E."/>
            <person name="Daum C."/>
            <person name="Ramamoorthy G.K."/>
            <person name="Gryganskyi A."/>
            <person name="Culley D."/>
            <person name="Magnuson J.K."/>
            <person name="James T.Y."/>
            <person name="O'Malley M.A."/>
            <person name="Stajich J.E."/>
            <person name="Spatafora J.W."/>
            <person name="Visel A."/>
            <person name="Grigoriev I.V."/>
        </authorList>
    </citation>
    <scope>NUCLEOTIDE SEQUENCE [LARGE SCALE GENOMIC DNA]</scope>
    <source>
        <strain evidence="2 3">JEL800</strain>
    </source>
</reference>
<dbReference type="AlphaFoldDB" id="A0A1Y2CWE1"/>
<evidence type="ECO:0000313" key="3">
    <source>
        <dbReference type="Proteomes" id="UP000193642"/>
    </source>
</evidence>
<evidence type="ECO:0000313" key="2">
    <source>
        <dbReference type="EMBL" id="ORY51297.1"/>
    </source>
</evidence>
<dbReference type="EMBL" id="MCGO01000005">
    <property type="protein sequence ID" value="ORY51297.1"/>
    <property type="molecule type" value="Genomic_DNA"/>
</dbReference>
<organism evidence="2 3">
    <name type="scientific">Rhizoclosmatium globosum</name>
    <dbReference type="NCBI Taxonomy" id="329046"/>
    <lineage>
        <taxon>Eukaryota</taxon>
        <taxon>Fungi</taxon>
        <taxon>Fungi incertae sedis</taxon>
        <taxon>Chytridiomycota</taxon>
        <taxon>Chytridiomycota incertae sedis</taxon>
        <taxon>Chytridiomycetes</taxon>
        <taxon>Chytridiales</taxon>
        <taxon>Chytriomycetaceae</taxon>
        <taxon>Rhizoclosmatium</taxon>
    </lineage>
</organism>
<feature type="compositionally biased region" description="Polar residues" evidence="1">
    <location>
        <begin position="212"/>
        <end position="225"/>
    </location>
</feature>
<feature type="compositionally biased region" description="Polar residues" evidence="1">
    <location>
        <begin position="244"/>
        <end position="255"/>
    </location>
</feature>